<dbReference type="Proteomes" id="UP000287687">
    <property type="component" value="Unassembled WGS sequence"/>
</dbReference>
<sequence>MPPTFHTISPVRLLCCPEPAHGCTLKSKRQRRRERQERRYRQWFHQYEVEYFIRREYPHCPEAAVLYYARSICTDPKNWGGVSIEAAVDMTMQNHLRHEFTDYDQLLMVGVRRKDARRRIQPKVKAMIASWKELGAIITEPSNIKT</sequence>
<feature type="domain" description="DUF2293" evidence="1">
    <location>
        <begin position="53"/>
        <end position="132"/>
    </location>
</feature>
<dbReference type="OrthoDB" id="1159372at2"/>
<protein>
    <submittedName>
        <fullName evidence="2">DUF2293 domain-containing protein</fullName>
    </submittedName>
</protein>
<gene>
    <name evidence="2" type="ORF">EPK99_15630</name>
</gene>
<evidence type="ECO:0000259" key="1">
    <source>
        <dbReference type="Pfam" id="PF10056"/>
    </source>
</evidence>
<evidence type="ECO:0000313" key="3">
    <source>
        <dbReference type="Proteomes" id="UP000287687"/>
    </source>
</evidence>
<keyword evidence="3" id="KW-1185">Reference proteome</keyword>
<organism evidence="2 3">
    <name type="scientific">Neorhizobium lilium</name>
    <dbReference type="NCBI Taxonomy" id="2503024"/>
    <lineage>
        <taxon>Bacteria</taxon>
        <taxon>Pseudomonadati</taxon>
        <taxon>Pseudomonadota</taxon>
        <taxon>Alphaproteobacteria</taxon>
        <taxon>Hyphomicrobiales</taxon>
        <taxon>Rhizobiaceae</taxon>
        <taxon>Rhizobium/Agrobacterium group</taxon>
        <taxon>Neorhizobium</taxon>
    </lineage>
</organism>
<dbReference type="EMBL" id="SBIP01000003">
    <property type="protein sequence ID" value="RWX77084.1"/>
    <property type="molecule type" value="Genomic_DNA"/>
</dbReference>
<name>A0A3S3RIN3_9HYPH</name>
<dbReference type="InterPro" id="IPR018744">
    <property type="entry name" value="DUF2293"/>
</dbReference>
<accession>A0A3S3RIN3</accession>
<proteinExistence type="predicted"/>
<evidence type="ECO:0000313" key="2">
    <source>
        <dbReference type="EMBL" id="RWX77084.1"/>
    </source>
</evidence>
<dbReference type="Pfam" id="PF10056">
    <property type="entry name" value="DUF2293"/>
    <property type="match status" value="1"/>
</dbReference>
<comment type="caution">
    <text evidence="2">The sequence shown here is derived from an EMBL/GenBank/DDBJ whole genome shotgun (WGS) entry which is preliminary data.</text>
</comment>
<dbReference type="AlphaFoldDB" id="A0A3S3RIN3"/>
<reference evidence="2 3" key="1">
    <citation type="submission" date="2019-01" db="EMBL/GenBank/DDBJ databases">
        <title>The draft genome of Rhizobium sp. 24NR.</title>
        <authorList>
            <person name="Liu L."/>
            <person name="Liang L."/>
            <person name="Shi S."/>
            <person name="Xu L."/>
            <person name="Wang X."/>
            <person name="Li L."/>
            <person name="Zhang X."/>
        </authorList>
    </citation>
    <scope>NUCLEOTIDE SEQUENCE [LARGE SCALE GENOMIC DNA]</scope>
    <source>
        <strain evidence="2 3">24NR</strain>
    </source>
</reference>